<keyword evidence="1" id="KW-1133">Transmembrane helix</keyword>
<evidence type="ECO:0000313" key="2">
    <source>
        <dbReference type="EMBL" id="KAA6303526.1"/>
    </source>
</evidence>
<dbReference type="Proteomes" id="UP000324575">
    <property type="component" value="Unassembled WGS sequence"/>
</dbReference>
<feature type="transmembrane region" description="Helical" evidence="1">
    <location>
        <begin position="98"/>
        <end position="116"/>
    </location>
</feature>
<feature type="transmembrane region" description="Helical" evidence="1">
    <location>
        <begin position="9"/>
        <end position="31"/>
    </location>
</feature>
<feature type="transmembrane region" description="Helical" evidence="1">
    <location>
        <begin position="355"/>
        <end position="377"/>
    </location>
</feature>
<name>A0A5M8P5J2_9BACT</name>
<feature type="transmembrane region" description="Helical" evidence="1">
    <location>
        <begin position="122"/>
        <end position="138"/>
    </location>
</feature>
<feature type="transmembrane region" description="Helical" evidence="1">
    <location>
        <begin position="269"/>
        <end position="289"/>
    </location>
</feature>
<accession>A0A5M8P5J2</accession>
<gene>
    <name evidence="2" type="ORF">EZS26_000077</name>
</gene>
<dbReference type="Pfam" id="PF19528">
    <property type="entry name" value="DUF6056"/>
    <property type="match status" value="1"/>
</dbReference>
<feature type="transmembrane region" description="Helical" evidence="1">
    <location>
        <begin position="145"/>
        <end position="166"/>
    </location>
</feature>
<evidence type="ECO:0000256" key="1">
    <source>
        <dbReference type="SAM" id="Phobius"/>
    </source>
</evidence>
<sequence length="447" mass="51206">MKAFLKKNSLLAVVILTGILFWVLNVFTVFVTDDIRYTFMIGQNKPLPGWDFEVSDKISSMSDIFTSLHNLYNVWGGRLVAQFLNHFFILIGKDTFNVLNTIVYCIFIFVTCFHITGSWKRITALLFVVVNILLWFLVPAWGENFLWLSGSCNYLWMITIALLFLIPFRTKMSNPEYKPSWGLSCLYLILGFLSGLSIENLSAAVCVFLGVYFVVKMIKKERFTPFEVLGCLGFMAGFCVLISAPGNYVRMAFSSMPTLFDRVWKLNTGFFSFSNALLTVLVIFIAFDLIFHQKKKLNGCIWAYFIAGCASIFSMIFAPYANERTYVFAIVFISIMLLNLLIYTPLPAIIKRNFFIILIIYAVSFAVAGRSIVGTYFKWEKRTQYILSQKEKGIKDIEIKTAIEAFNGHNAYSNFGDILDIGDQWNQITAKYYGVNSIKRVENDEVW</sequence>
<organism evidence="2 3">
    <name type="scientific">Candidatus Ordinivivax streblomastigis</name>
    <dbReference type="NCBI Taxonomy" id="2540710"/>
    <lineage>
        <taxon>Bacteria</taxon>
        <taxon>Pseudomonadati</taxon>
        <taxon>Bacteroidota</taxon>
        <taxon>Bacteroidia</taxon>
        <taxon>Bacteroidales</taxon>
        <taxon>Candidatus Ordinivivax</taxon>
    </lineage>
</organism>
<evidence type="ECO:0008006" key="4">
    <source>
        <dbReference type="Google" id="ProtNLM"/>
    </source>
</evidence>
<dbReference type="InterPro" id="IPR045691">
    <property type="entry name" value="DUF6056"/>
</dbReference>
<dbReference type="AlphaFoldDB" id="A0A5M8P5J2"/>
<feature type="transmembrane region" description="Helical" evidence="1">
    <location>
        <begin position="326"/>
        <end position="343"/>
    </location>
</feature>
<reference evidence="2 3" key="1">
    <citation type="submission" date="2019-03" db="EMBL/GenBank/DDBJ databases">
        <title>Single cell metagenomics reveals metabolic interactions within the superorganism composed of flagellate Streblomastix strix and complex community of Bacteroidetes bacteria on its surface.</title>
        <authorList>
            <person name="Treitli S.C."/>
            <person name="Kolisko M."/>
            <person name="Husnik F."/>
            <person name="Keeling P."/>
            <person name="Hampl V."/>
        </authorList>
    </citation>
    <scope>NUCLEOTIDE SEQUENCE [LARGE SCALE GENOMIC DNA]</scope>
    <source>
        <strain evidence="2">St1</strain>
    </source>
</reference>
<feature type="transmembrane region" description="Helical" evidence="1">
    <location>
        <begin position="226"/>
        <end position="249"/>
    </location>
</feature>
<comment type="caution">
    <text evidence="2">The sequence shown here is derived from an EMBL/GenBank/DDBJ whole genome shotgun (WGS) entry which is preliminary data.</text>
</comment>
<feature type="transmembrane region" description="Helical" evidence="1">
    <location>
        <begin position="301"/>
        <end position="320"/>
    </location>
</feature>
<feature type="transmembrane region" description="Helical" evidence="1">
    <location>
        <begin position="186"/>
        <end position="214"/>
    </location>
</feature>
<evidence type="ECO:0000313" key="3">
    <source>
        <dbReference type="Proteomes" id="UP000324575"/>
    </source>
</evidence>
<keyword evidence="1" id="KW-0812">Transmembrane</keyword>
<keyword evidence="1" id="KW-0472">Membrane</keyword>
<proteinExistence type="predicted"/>
<dbReference type="EMBL" id="SNRX01000001">
    <property type="protein sequence ID" value="KAA6303526.1"/>
    <property type="molecule type" value="Genomic_DNA"/>
</dbReference>
<protein>
    <recommendedName>
        <fullName evidence="4">Glycosyltransferase RgtA/B/C/D-like domain-containing protein</fullName>
    </recommendedName>
</protein>